<evidence type="ECO:0000259" key="2">
    <source>
        <dbReference type="Pfam" id="PF04024"/>
    </source>
</evidence>
<dbReference type="AlphaFoldDB" id="A0A1W1H7F1"/>
<sequence>MKSMLKRFNEISKGLYRSRDGVIMGVCRGLAEHFDLSVSSVRFFFVLMLFLSGLWPMVGIYFLASLMMKPQPVGYVDHGGGFVNESSIYSSKVDLTALSRRFKKLEIRIQRMEDIVTARDFQWDRELGSQAFMPHKIVK</sequence>
<evidence type="ECO:0000256" key="1">
    <source>
        <dbReference type="SAM" id="Phobius"/>
    </source>
</evidence>
<dbReference type="InterPro" id="IPR007168">
    <property type="entry name" value="Phageshock_PspC_N"/>
</dbReference>
<organism evidence="3 4">
    <name type="scientific">Desulfamplus magnetovallimortis</name>
    <dbReference type="NCBI Taxonomy" id="1246637"/>
    <lineage>
        <taxon>Bacteria</taxon>
        <taxon>Pseudomonadati</taxon>
        <taxon>Thermodesulfobacteriota</taxon>
        <taxon>Desulfobacteria</taxon>
        <taxon>Desulfobacterales</taxon>
        <taxon>Desulfobacteraceae</taxon>
        <taxon>Desulfamplus</taxon>
    </lineage>
</organism>
<gene>
    <name evidence="3" type="ORF">MTBBW1_1310108</name>
</gene>
<dbReference type="Proteomes" id="UP000191931">
    <property type="component" value="Unassembled WGS sequence"/>
</dbReference>
<evidence type="ECO:0000313" key="3">
    <source>
        <dbReference type="EMBL" id="SLM28410.1"/>
    </source>
</evidence>
<dbReference type="Pfam" id="PF04024">
    <property type="entry name" value="PspC"/>
    <property type="match status" value="1"/>
</dbReference>
<feature type="domain" description="Phage shock protein PspC N-terminal" evidence="2">
    <location>
        <begin position="13"/>
        <end position="70"/>
    </location>
</feature>
<keyword evidence="1" id="KW-0472">Membrane</keyword>
<keyword evidence="1" id="KW-1133">Transmembrane helix</keyword>
<protein>
    <submittedName>
        <fullName evidence="3">Phage shock protein C, PspC</fullName>
    </submittedName>
</protein>
<name>A0A1W1H7F1_9BACT</name>
<keyword evidence="4" id="KW-1185">Reference proteome</keyword>
<accession>A0A1W1H7F1</accession>
<dbReference type="EMBL" id="FWEV01000037">
    <property type="protein sequence ID" value="SLM28410.1"/>
    <property type="molecule type" value="Genomic_DNA"/>
</dbReference>
<dbReference type="RefSeq" id="WP_080804733.1">
    <property type="nucleotide sequence ID" value="NZ_LT828548.1"/>
</dbReference>
<keyword evidence="1" id="KW-0812">Transmembrane</keyword>
<dbReference type="STRING" id="1246637.MTBBW1_1310108"/>
<proteinExistence type="predicted"/>
<reference evidence="3 4" key="1">
    <citation type="submission" date="2017-03" db="EMBL/GenBank/DDBJ databases">
        <authorList>
            <person name="Afonso C.L."/>
            <person name="Miller P.J."/>
            <person name="Scott M.A."/>
            <person name="Spackman E."/>
            <person name="Goraichik I."/>
            <person name="Dimitrov K.M."/>
            <person name="Suarez D.L."/>
            <person name="Swayne D.E."/>
        </authorList>
    </citation>
    <scope>NUCLEOTIDE SEQUENCE [LARGE SCALE GENOMIC DNA]</scope>
    <source>
        <strain evidence="3">PRJEB14757</strain>
    </source>
</reference>
<evidence type="ECO:0000313" key="4">
    <source>
        <dbReference type="Proteomes" id="UP000191931"/>
    </source>
</evidence>
<feature type="transmembrane region" description="Helical" evidence="1">
    <location>
        <begin position="43"/>
        <end position="64"/>
    </location>
</feature>